<accession>A0ABW3CV65</accession>
<sequence>MKTNITFVLLLITGFLMAQEMHTTYEPSKQFPFGRKNPIAPEQLSDFDMLIGLCDCASESRNADGSWQEPVSMTWKFKYIMNGMAIQDETLKSDGRHSGSIRQFNKDSLKWYVHYFSTGSVTPVLPSWEGTKKTNGNIVLYREQKAPNGMDGYYRLTFYDISENGYKWVGEWVDKDESTVFPTWKIQCVKRKD</sequence>
<keyword evidence="1" id="KW-0732">Signal</keyword>
<comment type="caution">
    <text evidence="2">The sequence shown here is derived from an EMBL/GenBank/DDBJ whole genome shotgun (WGS) entry which is preliminary data.</text>
</comment>
<feature type="chain" id="PRO_5046125621" evidence="1">
    <location>
        <begin position="19"/>
        <end position="193"/>
    </location>
</feature>
<evidence type="ECO:0000313" key="2">
    <source>
        <dbReference type="EMBL" id="MFD0860749.1"/>
    </source>
</evidence>
<dbReference type="EMBL" id="JBHTJH010000001">
    <property type="protein sequence ID" value="MFD0860749.1"/>
    <property type="molecule type" value="Genomic_DNA"/>
</dbReference>
<name>A0ABW3CV65_9FLAO</name>
<evidence type="ECO:0000256" key="1">
    <source>
        <dbReference type="SAM" id="SignalP"/>
    </source>
</evidence>
<keyword evidence="3" id="KW-1185">Reference proteome</keyword>
<protein>
    <submittedName>
        <fullName evidence="2">Uncharacterized protein</fullName>
    </submittedName>
</protein>
<reference evidence="3" key="1">
    <citation type="journal article" date="2019" name="Int. J. Syst. Evol. Microbiol.">
        <title>The Global Catalogue of Microorganisms (GCM) 10K type strain sequencing project: providing services to taxonomists for standard genome sequencing and annotation.</title>
        <authorList>
            <consortium name="The Broad Institute Genomics Platform"/>
            <consortium name="The Broad Institute Genome Sequencing Center for Infectious Disease"/>
            <person name="Wu L."/>
            <person name="Ma J."/>
        </authorList>
    </citation>
    <scope>NUCLEOTIDE SEQUENCE [LARGE SCALE GENOMIC DNA]</scope>
    <source>
        <strain evidence="3">CCUG 62952</strain>
    </source>
</reference>
<gene>
    <name evidence="2" type="ORF">ACFQ1M_00905</name>
</gene>
<proteinExistence type="predicted"/>
<feature type="signal peptide" evidence="1">
    <location>
        <begin position="1"/>
        <end position="18"/>
    </location>
</feature>
<dbReference type="RefSeq" id="WP_386402519.1">
    <property type="nucleotide sequence ID" value="NZ_JBHTJH010000001.1"/>
</dbReference>
<organism evidence="2 3">
    <name type="scientific">Sungkyunkwania multivorans</name>
    <dbReference type="NCBI Taxonomy" id="1173618"/>
    <lineage>
        <taxon>Bacteria</taxon>
        <taxon>Pseudomonadati</taxon>
        <taxon>Bacteroidota</taxon>
        <taxon>Flavobacteriia</taxon>
        <taxon>Flavobacteriales</taxon>
        <taxon>Flavobacteriaceae</taxon>
        <taxon>Sungkyunkwania</taxon>
    </lineage>
</organism>
<evidence type="ECO:0000313" key="3">
    <source>
        <dbReference type="Proteomes" id="UP001596978"/>
    </source>
</evidence>
<dbReference type="Proteomes" id="UP001596978">
    <property type="component" value="Unassembled WGS sequence"/>
</dbReference>